<proteinExistence type="predicted"/>
<dbReference type="STRING" id="582515.KR51_00031880"/>
<reference evidence="1 2" key="1">
    <citation type="submission" date="2013-05" db="EMBL/GenBank/DDBJ databases">
        <title>Draft genome sequence of Rubidibacter lacunae KORDI 51-2.</title>
        <authorList>
            <person name="Choi D.H."/>
            <person name="Noh J.H."/>
            <person name="Kwon K.-K."/>
            <person name="Lee J.-H."/>
            <person name="Ryu J.-Y."/>
        </authorList>
    </citation>
    <scope>NUCLEOTIDE SEQUENCE [LARGE SCALE GENOMIC DNA]</scope>
    <source>
        <strain evidence="1 2">KORDI 51-2</strain>
    </source>
</reference>
<dbReference type="eggNOG" id="ENOG5032S45">
    <property type="taxonomic scope" value="Bacteria"/>
</dbReference>
<evidence type="ECO:0008006" key="3">
    <source>
        <dbReference type="Google" id="ProtNLM"/>
    </source>
</evidence>
<comment type="caution">
    <text evidence="1">The sequence shown here is derived from an EMBL/GenBank/DDBJ whole genome shotgun (WGS) entry which is preliminary data.</text>
</comment>
<keyword evidence="2" id="KW-1185">Reference proteome</keyword>
<gene>
    <name evidence="1" type="ORF">KR51_00031880</name>
</gene>
<evidence type="ECO:0000313" key="1">
    <source>
        <dbReference type="EMBL" id="ERN40246.1"/>
    </source>
</evidence>
<dbReference type="InParanoid" id="U5DF60"/>
<name>U5DF60_9CHRO</name>
<sequence>MKLLNLAAAAGGVVVAGIGLAFAIANPGRDAYETYAVERLSAYLKDEVCQQVPQVGRGLCRTAVDSSQPLLRELVAEGTERQNFLFFSIYRTDLQLDALLPDRFDLPGGYRAETVGAFQNFYIYDVGEQGDRDGER</sequence>
<organism evidence="1 2">
    <name type="scientific">Rubidibacter lacunae KORDI 51-2</name>
    <dbReference type="NCBI Taxonomy" id="582515"/>
    <lineage>
        <taxon>Bacteria</taxon>
        <taxon>Bacillati</taxon>
        <taxon>Cyanobacteriota</taxon>
        <taxon>Cyanophyceae</taxon>
        <taxon>Oscillatoriophycideae</taxon>
        <taxon>Chroococcales</taxon>
        <taxon>Aphanothecaceae</taxon>
        <taxon>Rubidibacter</taxon>
    </lineage>
</organism>
<evidence type="ECO:0000313" key="2">
    <source>
        <dbReference type="Proteomes" id="UP000016960"/>
    </source>
</evidence>
<dbReference type="InterPro" id="IPR025578">
    <property type="entry name" value="DUF4359"/>
</dbReference>
<dbReference type="AlphaFoldDB" id="U5DF60"/>
<dbReference type="RefSeq" id="WP_022608792.1">
    <property type="nucleotide sequence ID" value="NZ_ASSJ01000079.1"/>
</dbReference>
<accession>U5DF60</accession>
<dbReference type="Proteomes" id="UP000016960">
    <property type="component" value="Unassembled WGS sequence"/>
</dbReference>
<dbReference type="EMBL" id="ASSJ01000079">
    <property type="protein sequence ID" value="ERN40246.1"/>
    <property type="molecule type" value="Genomic_DNA"/>
</dbReference>
<dbReference type="Pfam" id="PF14271">
    <property type="entry name" value="DUF4359"/>
    <property type="match status" value="1"/>
</dbReference>
<dbReference type="OrthoDB" id="573423at2"/>
<protein>
    <recommendedName>
        <fullName evidence="3">DUF4359 domain-containing protein</fullName>
    </recommendedName>
</protein>